<reference evidence="3" key="2">
    <citation type="submission" date="2015-01" db="EMBL/GenBank/DDBJ databases">
        <title>Evolutionary Origins and Diversification of the Mycorrhizal Mutualists.</title>
        <authorList>
            <consortium name="DOE Joint Genome Institute"/>
            <consortium name="Mycorrhizal Genomics Consortium"/>
            <person name="Kohler A."/>
            <person name="Kuo A."/>
            <person name="Nagy L.G."/>
            <person name="Floudas D."/>
            <person name="Copeland A."/>
            <person name="Barry K.W."/>
            <person name="Cichocki N."/>
            <person name="Veneault-Fourrey C."/>
            <person name="LaButti K."/>
            <person name="Lindquist E.A."/>
            <person name="Lipzen A."/>
            <person name="Lundell T."/>
            <person name="Morin E."/>
            <person name="Murat C."/>
            <person name="Riley R."/>
            <person name="Ohm R."/>
            <person name="Sun H."/>
            <person name="Tunlid A."/>
            <person name="Henrissat B."/>
            <person name="Grigoriev I.V."/>
            <person name="Hibbett D.S."/>
            <person name="Martin F."/>
        </authorList>
    </citation>
    <scope>NUCLEOTIDE SEQUENCE [LARGE SCALE GENOMIC DNA]</scope>
    <source>
        <strain evidence="3">h7</strain>
    </source>
</reference>
<gene>
    <name evidence="2" type="ORF">M413DRAFT_422530</name>
</gene>
<keyword evidence="1" id="KW-0732">Signal</keyword>
<dbReference type="STRING" id="686832.A0A0C3CDV4"/>
<name>A0A0C3CDV4_HEBCY</name>
<proteinExistence type="predicted"/>
<protein>
    <submittedName>
        <fullName evidence="2">Uncharacterized protein</fullName>
    </submittedName>
</protein>
<evidence type="ECO:0000313" key="2">
    <source>
        <dbReference type="EMBL" id="KIM46965.1"/>
    </source>
</evidence>
<dbReference type="EMBL" id="KN831770">
    <property type="protein sequence ID" value="KIM46965.1"/>
    <property type="molecule type" value="Genomic_DNA"/>
</dbReference>
<sequence>MYKLSRAGSLVLFTLVLHSFLFFFASAAPVSVPSPTLPSHNSYAIDKPIHQSLSASLSRGGSRSALRSLVQPEGEALVRRSAASKIRGAFKKAGSRIKHAARKVGHFMKTTGAKIVKFGLKIASTAQSIGAKVLGFIPGLKPLGKAMKAASMATNAISNRIHVSLGRKLDKGMRVMDKIRNPVGGAGGKALNALLRREEDEWVFGRELDDLLWDREFDEDDIYSRDYEILQLLE</sequence>
<dbReference type="Proteomes" id="UP000053424">
    <property type="component" value="Unassembled WGS sequence"/>
</dbReference>
<evidence type="ECO:0000256" key="1">
    <source>
        <dbReference type="SAM" id="SignalP"/>
    </source>
</evidence>
<feature type="signal peptide" evidence="1">
    <location>
        <begin position="1"/>
        <end position="27"/>
    </location>
</feature>
<accession>A0A0C3CDV4</accession>
<dbReference type="HOGENOM" id="CLU_072840_0_0_1"/>
<dbReference type="AlphaFoldDB" id="A0A0C3CDV4"/>
<evidence type="ECO:0000313" key="3">
    <source>
        <dbReference type="Proteomes" id="UP000053424"/>
    </source>
</evidence>
<organism evidence="2 3">
    <name type="scientific">Hebeloma cylindrosporum</name>
    <dbReference type="NCBI Taxonomy" id="76867"/>
    <lineage>
        <taxon>Eukaryota</taxon>
        <taxon>Fungi</taxon>
        <taxon>Dikarya</taxon>
        <taxon>Basidiomycota</taxon>
        <taxon>Agaricomycotina</taxon>
        <taxon>Agaricomycetes</taxon>
        <taxon>Agaricomycetidae</taxon>
        <taxon>Agaricales</taxon>
        <taxon>Agaricineae</taxon>
        <taxon>Hymenogastraceae</taxon>
        <taxon>Hebeloma</taxon>
    </lineage>
</organism>
<feature type="chain" id="PRO_5002173131" evidence="1">
    <location>
        <begin position="28"/>
        <end position="234"/>
    </location>
</feature>
<dbReference type="OrthoDB" id="3052233at2759"/>
<reference evidence="2 3" key="1">
    <citation type="submission" date="2014-04" db="EMBL/GenBank/DDBJ databases">
        <authorList>
            <consortium name="DOE Joint Genome Institute"/>
            <person name="Kuo A."/>
            <person name="Gay G."/>
            <person name="Dore J."/>
            <person name="Kohler A."/>
            <person name="Nagy L.G."/>
            <person name="Floudas D."/>
            <person name="Copeland A."/>
            <person name="Barry K.W."/>
            <person name="Cichocki N."/>
            <person name="Veneault-Fourrey C."/>
            <person name="LaButti K."/>
            <person name="Lindquist E.A."/>
            <person name="Lipzen A."/>
            <person name="Lundell T."/>
            <person name="Morin E."/>
            <person name="Murat C."/>
            <person name="Sun H."/>
            <person name="Tunlid A."/>
            <person name="Henrissat B."/>
            <person name="Grigoriev I.V."/>
            <person name="Hibbett D.S."/>
            <person name="Martin F."/>
            <person name="Nordberg H.P."/>
            <person name="Cantor M.N."/>
            <person name="Hua S.X."/>
        </authorList>
    </citation>
    <scope>NUCLEOTIDE SEQUENCE [LARGE SCALE GENOMIC DNA]</scope>
    <source>
        <strain evidence="3">h7</strain>
    </source>
</reference>
<keyword evidence="3" id="KW-1185">Reference proteome</keyword>